<evidence type="ECO:0000313" key="1">
    <source>
        <dbReference type="EMBL" id="SPD08177.1"/>
    </source>
</evidence>
<sequence length="76" mass="8075">MGDGWVQCHGFVVAGVGCGCGFRCGCGCGCRCEIGENFVFDSTWIPAWGVGWVVDRRNWGVGGFVLLWVGVAVRCG</sequence>
<proteinExistence type="predicted"/>
<dbReference type="AlphaFoldDB" id="A0A2N9H0Y1"/>
<name>A0A2N9H0Y1_FAGSY</name>
<organism evidence="1">
    <name type="scientific">Fagus sylvatica</name>
    <name type="common">Beechnut</name>
    <dbReference type="NCBI Taxonomy" id="28930"/>
    <lineage>
        <taxon>Eukaryota</taxon>
        <taxon>Viridiplantae</taxon>
        <taxon>Streptophyta</taxon>
        <taxon>Embryophyta</taxon>
        <taxon>Tracheophyta</taxon>
        <taxon>Spermatophyta</taxon>
        <taxon>Magnoliopsida</taxon>
        <taxon>eudicotyledons</taxon>
        <taxon>Gunneridae</taxon>
        <taxon>Pentapetalae</taxon>
        <taxon>rosids</taxon>
        <taxon>fabids</taxon>
        <taxon>Fagales</taxon>
        <taxon>Fagaceae</taxon>
        <taxon>Fagus</taxon>
    </lineage>
</organism>
<accession>A0A2N9H0Y1</accession>
<gene>
    <name evidence="1" type="ORF">FSB_LOCUS36059</name>
</gene>
<protein>
    <submittedName>
        <fullName evidence="1">Uncharacterized protein</fullName>
    </submittedName>
</protein>
<reference evidence="1" key="1">
    <citation type="submission" date="2018-02" db="EMBL/GenBank/DDBJ databases">
        <authorList>
            <person name="Cohen D.B."/>
            <person name="Kent A.D."/>
        </authorList>
    </citation>
    <scope>NUCLEOTIDE SEQUENCE</scope>
</reference>
<dbReference type="EMBL" id="OIVN01003012">
    <property type="protein sequence ID" value="SPD08177.1"/>
    <property type="molecule type" value="Genomic_DNA"/>
</dbReference>